<proteinExistence type="predicted"/>
<name>A0A3P8LY37_RAOTE</name>
<dbReference type="AlphaFoldDB" id="A0A3P8LY37"/>
<evidence type="ECO:0000313" key="1">
    <source>
        <dbReference type="EMBL" id="VDR24310.1"/>
    </source>
</evidence>
<evidence type="ECO:0000313" key="2">
    <source>
        <dbReference type="Proteomes" id="UP000274346"/>
    </source>
</evidence>
<gene>
    <name evidence="1" type="ORF">NCTC13098_00596</name>
</gene>
<sequence>MLSEADKGTESGLENWCLYVLSGISVELKKVDQLTKLSFLSSKILYPAVDYSSERGLINELEAKVLKKAVEKGTIKAGDLSDVLPELKSAQITYQIGKLIERGMLQPVEEGARTYTAKFSNSFLIRGVITTLRAEGFIPNL</sequence>
<accession>A0A3P8LY37</accession>
<dbReference type="Proteomes" id="UP000274346">
    <property type="component" value="Chromosome"/>
</dbReference>
<dbReference type="KEGG" id="rtg:NCTC13098_00596"/>
<reference evidence="1 2" key="1">
    <citation type="submission" date="2018-12" db="EMBL/GenBank/DDBJ databases">
        <authorList>
            <consortium name="Pathogen Informatics"/>
        </authorList>
    </citation>
    <scope>NUCLEOTIDE SEQUENCE [LARGE SCALE GENOMIC DNA]</scope>
    <source>
        <strain evidence="1 2">NCTC13098</strain>
    </source>
</reference>
<protein>
    <submittedName>
        <fullName evidence="1">Uncharacterized protein</fullName>
    </submittedName>
</protein>
<dbReference type="EMBL" id="LR131271">
    <property type="protein sequence ID" value="VDR24310.1"/>
    <property type="molecule type" value="Genomic_DNA"/>
</dbReference>
<organism evidence="1 2">
    <name type="scientific">Raoultella terrigena</name>
    <name type="common">Klebsiella terrigena</name>
    <dbReference type="NCBI Taxonomy" id="577"/>
    <lineage>
        <taxon>Bacteria</taxon>
        <taxon>Pseudomonadati</taxon>
        <taxon>Pseudomonadota</taxon>
        <taxon>Gammaproteobacteria</taxon>
        <taxon>Enterobacterales</taxon>
        <taxon>Enterobacteriaceae</taxon>
        <taxon>Klebsiella/Raoultella group</taxon>
        <taxon>Raoultella</taxon>
    </lineage>
</organism>